<dbReference type="EMBL" id="JBIRUQ010000007">
    <property type="protein sequence ID" value="MFI1464060.1"/>
    <property type="molecule type" value="Genomic_DNA"/>
</dbReference>
<dbReference type="Proteomes" id="UP001611263">
    <property type="component" value="Unassembled WGS sequence"/>
</dbReference>
<gene>
    <name evidence="2" type="ORF">ACH4WX_25345</name>
</gene>
<keyword evidence="2" id="KW-0378">Hydrolase</keyword>
<organism evidence="2 3">
    <name type="scientific">Nocardia carnea</name>
    <dbReference type="NCBI Taxonomy" id="37328"/>
    <lineage>
        <taxon>Bacteria</taxon>
        <taxon>Bacillati</taxon>
        <taxon>Actinomycetota</taxon>
        <taxon>Actinomycetes</taxon>
        <taxon>Mycobacteriales</taxon>
        <taxon>Nocardiaceae</taxon>
        <taxon>Nocardia</taxon>
    </lineage>
</organism>
<dbReference type="InterPro" id="IPR029058">
    <property type="entry name" value="AB_hydrolase_fold"/>
</dbReference>
<evidence type="ECO:0000259" key="1">
    <source>
        <dbReference type="Pfam" id="PF00561"/>
    </source>
</evidence>
<dbReference type="SUPFAM" id="SSF53474">
    <property type="entry name" value="alpha/beta-Hydrolases"/>
    <property type="match status" value="1"/>
</dbReference>
<protein>
    <submittedName>
        <fullName evidence="2">Alpha/beta fold hydrolase</fullName>
    </submittedName>
</protein>
<accession>A0ABW7TXS8</accession>
<dbReference type="Gene3D" id="3.40.50.1820">
    <property type="entry name" value="alpha/beta hydrolase"/>
    <property type="match status" value="1"/>
</dbReference>
<dbReference type="InterPro" id="IPR000073">
    <property type="entry name" value="AB_hydrolase_1"/>
</dbReference>
<sequence>MPAYIPTPAGRVHIVTQGDEGPCLVLLHQTPRSWDEYRLLLGHLAGYRLVVPDLPGYGASEPPAGNTIEAAAAAVLAVLDALGIREAHFAGHHYGGLVAYHIGVSAPDRVASLVLSSTPYIDAAERERRRDAPAFNAVDVRGDGGHLAELWQRRSTYLAEPEPGVLARYIRDVLAHPDPDRGHAAVAAYRSEDGAGRYRGPVLCLASARDPRAFPLRHRVLTAFPQAKEIVLEDGDISSPETCPAEFARAVTDFHRDVAPR</sequence>
<reference evidence="2 3" key="1">
    <citation type="submission" date="2024-10" db="EMBL/GenBank/DDBJ databases">
        <title>The Natural Products Discovery Center: Release of the First 8490 Sequenced Strains for Exploring Actinobacteria Biosynthetic Diversity.</title>
        <authorList>
            <person name="Kalkreuter E."/>
            <person name="Kautsar S.A."/>
            <person name="Yang D."/>
            <person name="Bader C.D."/>
            <person name="Teijaro C.N."/>
            <person name="Fluegel L."/>
            <person name="Davis C.M."/>
            <person name="Simpson J.R."/>
            <person name="Lauterbach L."/>
            <person name="Steele A.D."/>
            <person name="Gui C."/>
            <person name="Meng S."/>
            <person name="Li G."/>
            <person name="Viehrig K."/>
            <person name="Ye F."/>
            <person name="Su P."/>
            <person name="Kiefer A.F."/>
            <person name="Nichols A."/>
            <person name="Cepeda A.J."/>
            <person name="Yan W."/>
            <person name="Fan B."/>
            <person name="Jiang Y."/>
            <person name="Adhikari A."/>
            <person name="Zheng C.-J."/>
            <person name="Schuster L."/>
            <person name="Cowan T.M."/>
            <person name="Smanski M.J."/>
            <person name="Chevrette M.G."/>
            <person name="De Carvalho L.P.S."/>
            <person name="Shen B."/>
        </authorList>
    </citation>
    <scope>NUCLEOTIDE SEQUENCE [LARGE SCALE GENOMIC DNA]</scope>
    <source>
        <strain evidence="2 3">NPDC020568</strain>
    </source>
</reference>
<name>A0ABW7TXS8_9NOCA</name>
<dbReference type="GeneID" id="93508019"/>
<comment type="caution">
    <text evidence="2">The sequence shown here is derived from an EMBL/GenBank/DDBJ whole genome shotgun (WGS) entry which is preliminary data.</text>
</comment>
<feature type="domain" description="AB hydrolase-1" evidence="1">
    <location>
        <begin position="23"/>
        <end position="235"/>
    </location>
</feature>
<dbReference type="Pfam" id="PF00561">
    <property type="entry name" value="Abhydrolase_1"/>
    <property type="match status" value="1"/>
</dbReference>
<dbReference type="RefSeq" id="WP_033245780.1">
    <property type="nucleotide sequence ID" value="NZ_JBIRUQ010000007.1"/>
</dbReference>
<dbReference type="PRINTS" id="PR00111">
    <property type="entry name" value="ABHYDROLASE"/>
</dbReference>
<proteinExistence type="predicted"/>
<dbReference type="GO" id="GO:0016787">
    <property type="term" value="F:hydrolase activity"/>
    <property type="evidence" value="ECO:0007669"/>
    <property type="project" value="UniProtKB-KW"/>
</dbReference>
<evidence type="ECO:0000313" key="2">
    <source>
        <dbReference type="EMBL" id="MFI1464060.1"/>
    </source>
</evidence>
<evidence type="ECO:0000313" key="3">
    <source>
        <dbReference type="Proteomes" id="UP001611263"/>
    </source>
</evidence>
<keyword evidence="3" id="KW-1185">Reference proteome</keyword>
<dbReference type="PANTHER" id="PTHR43329">
    <property type="entry name" value="EPOXIDE HYDROLASE"/>
    <property type="match status" value="1"/>
</dbReference>